<sequence length="83" mass="9831">MRYAVFIKTLRDLTNSPFLSKDIQDVAVQIASNITMHIHYNFCKLLSKLIDDIYKAYNDHKKQRIMSFLQKHFVTAPYGMYLN</sequence>
<dbReference type="AlphaFoldDB" id="A0A1I1LJQ6"/>
<protein>
    <submittedName>
        <fullName evidence="1">Uncharacterized protein</fullName>
    </submittedName>
</protein>
<name>A0A1I1LJQ6_9FLAO</name>
<evidence type="ECO:0000313" key="2">
    <source>
        <dbReference type="Proteomes" id="UP000199672"/>
    </source>
</evidence>
<dbReference type="EMBL" id="FOMH01000002">
    <property type="protein sequence ID" value="SFC73354.1"/>
    <property type="molecule type" value="Genomic_DNA"/>
</dbReference>
<accession>A0A1I1LJQ6</accession>
<proteinExistence type="predicted"/>
<organism evidence="1 2">
    <name type="scientific">Flavobacterium phragmitis</name>
    <dbReference type="NCBI Taxonomy" id="739143"/>
    <lineage>
        <taxon>Bacteria</taxon>
        <taxon>Pseudomonadati</taxon>
        <taxon>Bacteroidota</taxon>
        <taxon>Flavobacteriia</taxon>
        <taxon>Flavobacteriales</taxon>
        <taxon>Flavobacteriaceae</taxon>
        <taxon>Flavobacterium</taxon>
    </lineage>
</organism>
<evidence type="ECO:0000313" key="1">
    <source>
        <dbReference type="EMBL" id="SFC73354.1"/>
    </source>
</evidence>
<keyword evidence="2" id="KW-1185">Reference proteome</keyword>
<reference evidence="2" key="1">
    <citation type="submission" date="2016-10" db="EMBL/GenBank/DDBJ databases">
        <authorList>
            <person name="Varghese N."/>
            <person name="Submissions S."/>
        </authorList>
    </citation>
    <scope>NUCLEOTIDE SEQUENCE [LARGE SCALE GENOMIC DNA]</scope>
    <source>
        <strain evidence="2">CGMCC 1.10370</strain>
    </source>
</reference>
<dbReference type="Proteomes" id="UP000199672">
    <property type="component" value="Unassembled WGS sequence"/>
</dbReference>
<gene>
    <name evidence="1" type="ORF">SAMN05216297_10262</name>
</gene>